<reference evidence="1 2" key="1">
    <citation type="submission" date="2007-08" db="EMBL/GenBank/DDBJ databases">
        <authorList>
            <person name="Fulton L."/>
            <person name="Clifton S."/>
            <person name="Fulton B."/>
            <person name="Xu J."/>
            <person name="Minx P."/>
            <person name="Pepin K.H."/>
            <person name="Johnson M."/>
            <person name="Thiruvilangam P."/>
            <person name="Bhonagiri V."/>
            <person name="Nash W.E."/>
            <person name="Mardis E.R."/>
            <person name="Wilson R.K."/>
        </authorList>
    </citation>
    <scope>NUCLEOTIDE SEQUENCE [LARGE SCALE GENOMIC DNA]</scope>
    <source>
        <strain evidence="2">ATCC BAA-613 / DSM 15670 / CCUG 46953 / JCM 12243 / WAL 16351</strain>
    </source>
</reference>
<name>A8S1H7_ENTBW</name>
<dbReference type="HOGENOM" id="CLU_3060110_0_0_9"/>
<evidence type="ECO:0000313" key="2">
    <source>
        <dbReference type="Proteomes" id="UP000005396"/>
    </source>
</evidence>
<proteinExistence type="predicted"/>
<reference evidence="1 2" key="2">
    <citation type="submission" date="2007-09" db="EMBL/GenBank/DDBJ databases">
        <title>Draft genome sequence of Clostridium bolteae (ATCC BAA-613).</title>
        <authorList>
            <person name="Sudarsanam P."/>
            <person name="Ley R."/>
            <person name="Guruge J."/>
            <person name="Turnbaugh P.J."/>
            <person name="Mahowald M."/>
            <person name="Liep D."/>
            <person name="Gordon J."/>
        </authorList>
    </citation>
    <scope>NUCLEOTIDE SEQUENCE [LARGE SCALE GENOMIC DNA]</scope>
    <source>
        <strain evidence="2">ATCC BAA-613 / DSM 15670 / CCUG 46953 / JCM 12243 / WAL 16351</strain>
    </source>
</reference>
<dbReference type="PaxDb" id="411902-CLOBOL_05975"/>
<dbReference type="AlphaFoldDB" id="A8S1H7"/>
<accession>A8S1H7</accession>
<sequence>MNGILYHPDLPFGPRESWRQTSPNWQPAKNYVNQPWKKAVAVVQQLFNWIFII</sequence>
<organism evidence="1 2">
    <name type="scientific">Enterocloster bolteae (strain ATCC BAA-613 / DSM 15670 / CCUG 46953 / JCM 12243 / WAL 16351)</name>
    <name type="common">Clostridium bolteae</name>
    <dbReference type="NCBI Taxonomy" id="411902"/>
    <lineage>
        <taxon>Bacteria</taxon>
        <taxon>Bacillati</taxon>
        <taxon>Bacillota</taxon>
        <taxon>Clostridia</taxon>
        <taxon>Lachnospirales</taxon>
        <taxon>Lachnospiraceae</taxon>
        <taxon>Enterocloster</taxon>
    </lineage>
</organism>
<gene>
    <name evidence="1" type="ORF">CLOBOL_05975</name>
</gene>
<dbReference type="Proteomes" id="UP000005396">
    <property type="component" value="Unassembled WGS sequence"/>
</dbReference>
<dbReference type="EMBL" id="ABCC02000046">
    <property type="protein sequence ID" value="EDP13798.1"/>
    <property type="molecule type" value="Genomic_DNA"/>
</dbReference>
<comment type="caution">
    <text evidence="1">The sequence shown here is derived from an EMBL/GenBank/DDBJ whole genome shotgun (WGS) entry which is preliminary data.</text>
</comment>
<protein>
    <submittedName>
        <fullName evidence="1">Uncharacterized protein</fullName>
    </submittedName>
</protein>
<evidence type="ECO:0000313" key="1">
    <source>
        <dbReference type="EMBL" id="EDP13798.1"/>
    </source>
</evidence>